<dbReference type="Pfam" id="PF02615">
    <property type="entry name" value="Ldh_2"/>
    <property type="match status" value="1"/>
</dbReference>
<accession>A0A852U2W5</accession>
<evidence type="ECO:0000256" key="2">
    <source>
        <dbReference type="ARBA" id="ARBA00023002"/>
    </source>
</evidence>
<dbReference type="Gene3D" id="1.10.1530.10">
    <property type="match status" value="1"/>
</dbReference>
<dbReference type="InterPro" id="IPR003767">
    <property type="entry name" value="Malate/L-lactate_DH-like"/>
</dbReference>
<dbReference type="InterPro" id="IPR036111">
    <property type="entry name" value="Mal/L-sulfo/L-lacto_DH-like_sf"/>
</dbReference>
<proteinExistence type="inferred from homology"/>
<comment type="caution">
    <text evidence="4">The sequence shown here is derived from an EMBL/GenBank/DDBJ whole genome shotgun (WGS) entry which is preliminary data.</text>
</comment>
<dbReference type="EMBL" id="JACCCC010000001">
    <property type="protein sequence ID" value="NYE48484.1"/>
    <property type="molecule type" value="Genomic_DNA"/>
</dbReference>
<evidence type="ECO:0000256" key="1">
    <source>
        <dbReference type="ARBA" id="ARBA00006056"/>
    </source>
</evidence>
<dbReference type="InterPro" id="IPR043144">
    <property type="entry name" value="Mal/L-sulf/L-lact_DH-like_ah"/>
</dbReference>
<feature type="region of interest" description="Disordered" evidence="3">
    <location>
        <begin position="345"/>
        <end position="365"/>
    </location>
</feature>
<organism evidence="4 5">
    <name type="scientific">Spinactinospora alkalitolerans</name>
    <dbReference type="NCBI Taxonomy" id="687207"/>
    <lineage>
        <taxon>Bacteria</taxon>
        <taxon>Bacillati</taxon>
        <taxon>Actinomycetota</taxon>
        <taxon>Actinomycetes</taxon>
        <taxon>Streptosporangiales</taxon>
        <taxon>Nocardiopsidaceae</taxon>
        <taxon>Spinactinospora</taxon>
    </lineage>
</organism>
<gene>
    <name evidence="4" type="ORF">HDA32_003604</name>
</gene>
<protein>
    <submittedName>
        <fullName evidence="4">LDH2 family malate/lactate/ureidoglycolate dehydrogenase</fullName>
    </submittedName>
</protein>
<keyword evidence="2" id="KW-0560">Oxidoreductase</keyword>
<dbReference type="GO" id="GO:0016491">
    <property type="term" value="F:oxidoreductase activity"/>
    <property type="evidence" value="ECO:0007669"/>
    <property type="project" value="UniProtKB-KW"/>
</dbReference>
<dbReference type="AlphaFoldDB" id="A0A852U2W5"/>
<dbReference type="PANTHER" id="PTHR11091">
    <property type="entry name" value="OXIDOREDUCTASE-RELATED"/>
    <property type="match status" value="1"/>
</dbReference>
<dbReference type="PANTHER" id="PTHR11091:SF0">
    <property type="entry name" value="MALATE DEHYDROGENASE"/>
    <property type="match status" value="1"/>
</dbReference>
<feature type="compositionally biased region" description="Low complexity" evidence="3">
    <location>
        <begin position="354"/>
        <end position="365"/>
    </location>
</feature>
<evidence type="ECO:0000256" key="3">
    <source>
        <dbReference type="SAM" id="MobiDB-lite"/>
    </source>
</evidence>
<comment type="similarity">
    <text evidence="1">Belongs to the LDH2/MDH2 oxidoreductase family.</text>
</comment>
<evidence type="ECO:0000313" key="5">
    <source>
        <dbReference type="Proteomes" id="UP000589036"/>
    </source>
</evidence>
<dbReference type="Proteomes" id="UP000589036">
    <property type="component" value="Unassembled WGS sequence"/>
</dbReference>
<dbReference type="Gene3D" id="3.30.1370.60">
    <property type="entry name" value="Hypothetical oxidoreductase yiak, domain 2"/>
    <property type="match status" value="1"/>
</dbReference>
<reference evidence="4 5" key="1">
    <citation type="submission" date="2020-07" db="EMBL/GenBank/DDBJ databases">
        <title>Sequencing the genomes of 1000 actinobacteria strains.</title>
        <authorList>
            <person name="Klenk H.-P."/>
        </authorList>
    </citation>
    <scope>NUCLEOTIDE SEQUENCE [LARGE SCALE GENOMIC DNA]</scope>
    <source>
        <strain evidence="4 5">CXB654</strain>
    </source>
</reference>
<name>A0A852U2W5_9ACTN</name>
<evidence type="ECO:0000313" key="4">
    <source>
        <dbReference type="EMBL" id="NYE48484.1"/>
    </source>
</evidence>
<dbReference type="SUPFAM" id="SSF89733">
    <property type="entry name" value="L-sulfolactate dehydrogenase-like"/>
    <property type="match status" value="1"/>
</dbReference>
<sequence length="365" mass="37879">MLERVSPRSVHAMTEFTVAVLTRAGMPEDTARTVARHMMWADRRGTETHGLVRLPAYVERIRRDTLDPRARPRVASRRGAALVIDGGNGFGHAAADFAMASALDAGKEAGVGTAVVRHSGHFGAAGSYAAMAARSGAIGIAMTNAAPLMAPTGGRERRVGNNPVAIAVPFGEFPIVLDIAMSAVAAWSIKLAADRGQAIPEQWGFDADGLPTSDPADVLFNGGLLRPVGDHKGYGLALMVDLLTGVLGGGAPGAEVKRLDQNAPVDASHTCIALDIGAFSDRVGFDARVEALAASVRDTPLASGAERILLPGEREAETARERDERGIAYPADIFAALEPLAEASGVPLPPPLEPAAAARKAGAGR</sequence>
<dbReference type="RefSeq" id="WP_179644258.1">
    <property type="nucleotide sequence ID" value="NZ_BAAAYY010000004.1"/>
</dbReference>
<dbReference type="InterPro" id="IPR043143">
    <property type="entry name" value="Mal/L-sulf/L-lact_DH-like_NADP"/>
</dbReference>
<keyword evidence="5" id="KW-1185">Reference proteome</keyword>